<protein>
    <submittedName>
        <fullName evidence="1">Uncharacterized protein</fullName>
    </submittedName>
</protein>
<dbReference type="VEuPathDB" id="FungiDB:RO3G_13250"/>
<dbReference type="RefSeq" id="XP_067523935.1">
    <property type="nucleotide sequence ID" value="XM_067667834.1"/>
</dbReference>
<dbReference type="Proteomes" id="UP000009138">
    <property type="component" value="Unassembled WGS sequence"/>
</dbReference>
<proteinExistence type="predicted"/>
<dbReference type="InParanoid" id="I1CJA9"/>
<keyword evidence="2" id="KW-1185">Reference proteome</keyword>
<dbReference type="AlphaFoldDB" id="I1CJA9"/>
<name>I1CJA9_RHIO9</name>
<gene>
    <name evidence="1" type="ORF">RO3G_13250</name>
</gene>
<evidence type="ECO:0000313" key="1">
    <source>
        <dbReference type="EMBL" id="EIE88539.1"/>
    </source>
</evidence>
<accession>I1CJA9</accession>
<evidence type="ECO:0000313" key="2">
    <source>
        <dbReference type="Proteomes" id="UP000009138"/>
    </source>
</evidence>
<dbReference type="EMBL" id="CH476742">
    <property type="protein sequence ID" value="EIE88539.1"/>
    <property type="molecule type" value="Genomic_DNA"/>
</dbReference>
<organism evidence="1 2">
    <name type="scientific">Rhizopus delemar (strain RA 99-880 / ATCC MYA-4621 / FGSC 9543 / NRRL 43880)</name>
    <name type="common">Mucormycosis agent</name>
    <name type="synonym">Rhizopus arrhizus var. delemar</name>
    <dbReference type="NCBI Taxonomy" id="246409"/>
    <lineage>
        <taxon>Eukaryota</taxon>
        <taxon>Fungi</taxon>
        <taxon>Fungi incertae sedis</taxon>
        <taxon>Mucoromycota</taxon>
        <taxon>Mucoromycotina</taxon>
        <taxon>Mucoromycetes</taxon>
        <taxon>Mucorales</taxon>
        <taxon>Mucorineae</taxon>
        <taxon>Rhizopodaceae</taxon>
        <taxon>Rhizopus</taxon>
    </lineage>
</organism>
<dbReference type="GeneID" id="93620215"/>
<reference evidence="1 2" key="1">
    <citation type="journal article" date="2009" name="PLoS Genet.">
        <title>Genomic analysis of the basal lineage fungus Rhizopus oryzae reveals a whole-genome duplication.</title>
        <authorList>
            <person name="Ma L.-J."/>
            <person name="Ibrahim A.S."/>
            <person name="Skory C."/>
            <person name="Grabherr M.G."/>
            <person name="Burger G."/>
            <person name="Butler M."/>
            <person name="Elias M."/>
            <person name="Idnurm A."/>
            <person name="Lang B.F."/>
            <person name="Sone T."/>
            <person name="Abe A."/>
            <person name="Calvo S.E."/>
            <person name="Corrochano L.M."/>
            <person name="Engels R."/>
            <person name="Fu J."/>
            <person name="Hansberg W."/>
            <person name="Kim J.-M."/>
            <person name="Kodira C.D."/>
            <person name="Koehrsen M.J."/>
            <person name="Liu B."/>
            <person name="Miranda-Saavedra D."/>
            <person name="O'Leary S."/>
            <person name="Ortiz-Castellanos L."/>
            <person name="Poulter R."/>
            <person name="Rodriguez-Romero J."/>
            <person name="Ruiz-Herrera J."/>
            <person name="Shen Y.-Q."/>
            <person name="Zeng Q."/>
            <person name="Galagan J."/>
            <person name="Birren B.W."/>
            <person name="Cuomo C.A."/>
            <person name="Wickes B.L."/>
        </authorList>
    </citation>
    <scope>NUCLEOTIDE SEQUENCE [LARGE SCALE GENOMIC DNA]</scope>
    <source>
        <strain evidence="2">RA 99-880 / ATCC MYA-4621 / FGSC 9543 / NRRL 43880</strain>
    </source>
</reference>
<sequence>MALVNLASRSTLCVVMSKMSCKNPGVSGASGCKYSEHMNRE</sequence>